<evidence type="ECO:0000313" key="2">
    <source>
        <dbReference type="EMBL" id="CAK9252332.1"/>
    </source>
</evidence>
<reference evidence="2" key="1">
    <citation type="submission" date="2024-02" db="EMBL/GenBank/DDBJ databases">
        <authorList>
            <consortium name="ELIXIR-Norway"/>
            <consortium name="Elixir Norway"/>
        </authorList>
    </citation>
    <scope>NUCLEOTIDE SEQUENCE</scope>
</reference>
<evidence type="ECO:0000313" key="3">
    <source>
        <dbReference type="Proteomes" id="UP001497444"/>
    </source>
</evidence>
<comment type="caution">
    <text evidence="2">The sequence shown here is derived from an EMBL/GenBank/DDBJ whole genome shotgun (WGS) entry which is preliminary data.</text>
</comment>
<feature type="region of interest" description="Disordered" evidence="1">
    <location>
        <begin position="1"/>
        <end position="20"/>
    </location>
</feature>
<feature type="compositionally biased region" description="Acidic residues" evidence="1">
    <location>
        <begin position="67"/>
        <end position="79"/>
    </location>
</feature>
<accession>A0ABP0VDW0</accession>
<feature type="region of interest" description="Disordered" evidence="1">
    <location>
        <begin position="61"/>
        <end position="86"/>
    </location>
</feature>
<feature type="non-terminal residue" evidence="2">
    <location>
        <position position="86"/>
    </location>
</feature>
<organism evidence="2 3">
    <name type="scientific">Sphagnum jensenii</name>
    <dbReference type="NCBI Taxonomy" id="128206"/>
    <lineage>
        <taxon>Eukaryota</taxon>
        <taxon>Viridiplantae</taxon>
        <taxon>Streptophyta</taxon>
        <taxon>Embryophyta</taxon>
        <taxon>Bryophyta</taxon>
        <taxon>Sphagnophytina</taxon>
        <taxon>Sphagnopsida</taxon>
        <taxon>Sphagnales</taxon>
        <taxon>Sphagnaceae</taxon>
        <taxon>Sphagnum</taxon>
    </lineage>
</organism>
<dbReference type="Proteomes" id="UP001497444">
    <property type="component" value="Unassembled WGS sequence"/>
</dbReference>
<dbReference type="EMBL" id="CAXAQS010000603">
    <property type="protein sequence ID" value="CAK9252332.1"/>
    <property type="molecule type" value="Genomic_DNA"/>
</dbReference>
<evidence type="ECO:0000256" key="1">
    <source>
        <dbReference type="SAM" id="MobiDB-lite"/>
    </source>
</evidence>
<name>A0ABP0VDW0_9BRYO</name>
<gene>
    <name evidence="2" type="ORF">CSSPJE1EN1_LOCUS27710</name>
</gene>
<feature type="compositionally biased region" description="Polar residues" evidence="1">
    <location>
        <begin position="1"/>
        <end position="18"/>
    </location>
</feature>
<keyword evidence="3" id="KW-1185">Reference proteome</keyword>
<sequence>MNEAITDNNPSPQTSSAFNMRVMNDEDSEQHLFIAETGSINGSNSLLLTSDILTQPAVKLCSQVPHEEDDDEDEDDDNDRESSDNK</sequence>
<protein>
    <submittedName>
        <fullName evidence="2">Uncharacterized protein</fullName>
    </submittedName>
</protein>
<proteinExistence type="predicted"/>